<evidence type="ECO:0000313" key="12">
    <source>
        <dbReference type="Proteomes" id="UP000583929"/>
    </source>
</evidence>
<feature type="domain" description="Myb-like" evidence="8">
    <location>
        <begin position="249"/>
        <end position="283"/>
    </location>
</feature>
<dbReference type="InterPro" id="IPR007526">
    <property type="entry name" value="SWIRM"/>
</dbReference>
<dbReference type="InterPro" id="IPR009057">
    <property type="entry name" value="Homeodomain-like_sf"/>
</dbReference>
<dbReference type="Pfam" id="PF00249">
    <property type="entry name" value="Myb_DNA-binding"/>
    <property type="match status" value="1"/>
</dbReference>
<gene>
    <name evidence="11" type="ORF">G4B88_027718</name>
</gene>
<dbReference type="Pfam" id="PF16495">
    <property type="entry name" value="SWIRM-assoc_1"/>
    <property type="match status" value="1"/>
</dbReference>
<evidence type="ECO:0000256" key="2">
    <source>
        <dbReference type="ARBA" id="ARBA00023015"/>
    </source>
</evidence>
<feature type="domain" description="SWIRM" evidence="9">
    <location>
        <begin position="18"/>
        <end position="115"/>
    </location>
</feature>
<proteinExistence type="predicted"/>
<dbReference type="InterPro" id="IPR036388">
    <property type="entry name" value="WH-like_DNA-bd_sf"/>
</dbReference>
<sequence>MEQQPDHVRPEQPELDLYTIPSHSSWFLWDEIHDTERIYLKEFFDGSSFSRTPKIYKEYRDFIINKYREDPSRRLTFTEVRKSLVGDVNLLRRVFLFLEKWGLINFGASSSGGDEDGSEVVVEEGSKVKTEEGVPNGIRVVAMPNSIKPITAQATTGNNKKEPVHYGVKLPPLTSYTNHFADLIKQKELVCGNCGDRCPSGSGYYKYTKGDFLICTKCFKNESYGENKSVEDYTFIESNQDSGHHEAVWNESETLLLLESVMKYGDDWELVAQNVPTKNKLDCIAKLIELPLGEILGSASATNKKVNSNDVNGNLNSLKQVELISSENEEIVKTGEQQDEKTNAGDQNGDTVEHVPPLKRQRIDSLSGLGGSLMKKVAILSTQVGPHITAAAAEAAVTALCEEISCPKELFYGDDDSVTNELHTRIPDTERVLEVEDAMMEGGPTQSDNQGKSVEKDDIPLTLQVRTAVATALGAAAARAKLLADQEEREMEHLVATIIGTEMKKLNCKIKHFEDLEVMMKKKHAEMEEMEEILLEERIDVLQKAFTAGIPRWKDHPSVKS</sequence>
<feature type="coiled-coil region" evidence="6">
    <location>
        <begin position="477"/>
        <end position="533"/>
    </location>
</feature>
<dbReference type="InterPro" id="IPR032451">
    <property type="entry name" value="SMARCC_C"/>
</dbReference>
<evidence type="ECO:0000256" key="6">
    <source>
        <dbReference type="SAM" id="Coils"/>
    </source>
</evidence>
<evidence type="ECO:0000259" key="9">
    <source>
        <dbReference type="PROSITE" id="PS50934"/>
    </source>
</evidence>
<dbReference type="SMART" id="SM00717">
    <property type="entry name" value="SANT"/>
    <property type="match status" value="1"/>
</dbReference>
<reference evidence="11 12" key="1">
    <citation type="journal article" date="2020" name="bioRxiv">
        <title>Sequence and annotation of 42 cannabis genomes reveals extensive copy number variation in cannabinoid synthesis and pathogen resistance genes.</title>
        <authorList>
            <person name="Mckernan K.J."/>
            <person name="Helbert Y."/>
            <person name="Kane L.T."/>
            <person name="Ebling H."/>
            <person name="Zhang L."/>
            <person name="Liu B."/>
            <person name="Eaton Z."/>
            <person name="Mclaughlin S."/>
            <person name="Kingan S."/>
            <person name="Baybayan P."/>
            <person name="Concepcion G."/>
            <person name="Jordan M."/>
            <person name="Riva A."/>
            <person name="Barbazuk W."/>
            <person name="Harkins T."/>
        </authorList>
    </citation>
    <scope>NUCLEOTIDE SEQUENCE [LARGE SCALE GENOMIC DNA]</scope>
    <source>
        <strain evidence="12">cv. Jamaican Lion 4</strain>
        <tissue evidence="11">Leaf</tissue>
    </source>
</reference>
<feature type="compositionally biased region" description="Basic and acidic residues" evidence="7">
    <location>
        <begin position="334"/>
        <end position="343"/>
    </location>
</feature>
<dbReference type="Gene3D" id="1.10.10.60">
    <property type="entry name" value="Homeodomain-like"/>
    <property type="match status" value="1"/>
</dbReference>
<dbReference type="PROSITE" id="PS50090">
    <property type="entry name" value="MYB_LIKE"/>
    <property type="match status" value="1"/>
</dbReference>
<evidence type="ECO:0000256" key="4">
    <source>
        <dbReference type="ARBA" id="ARBA00023163"/>
    </source>
</evidence>
<dbReference type="InterPro" id="IPR001005">
    <property type="entry name" value="SANT/Myb"/>
</dbReference>
<comment type="caution">
    <text evidence="11">The sequence shown here is derived from an EMBL/GenBank/DDBJ whole genome shotgun (WGS) entry which is preliminary data.</text>
</comment>
<accession>A0A7J6ES05</accession>
<keyword evidence="3" id="KW-0238">DNA-binding</keyword>
<evidence type="ECO:0000256" key="1">
    <source>
        <dbReference type="ARBA" id="ARBA00022473"/>
    </source>
</evidence>
<dbReference type="Gene3D" id="1.10.10.10">
    <property type="entry name" value="Winged helix-like DNA-binding domain superfamily/Winged helix DNA-binding domain"/>
    <property type="match status" value="1"/>
</dbReference>
<protein>
    <recommendedName>
        <fullName evidence="13">SWI/SNF complex subunit SWI3A</fullName>
    </recommendedName>
</protein>
<dbReference type="PROSITE" id="PS51293">
    <property type="entry name" value="SANT"/>
    <property type="match status" value="1"/>
</dbReference>
<dbReference type="GO" id="GO:0005634">
    <property type="term" value="C:nucleus"/>
    <property type="evidence" value="ECO:0007669"/>
    <property type="project" value="UniProtKB-ARBA"/>
</dbReference>
<keyword evidence="5" id="KW-0539">Nucleus</keyword>
<evidence type="ECO:0008006" key="13">
    <source>
        <dbReference type="Google" id="ProtNLM"/>
    </source>
</evidence>
<dbReference type="CDD" id="cd00167">
    <property type="entry name" value="SANT"/>
    <property type="match status" value="1"/>
</dbReference>
<dbReference type="FunFam" id="1.10.10.10:FF:000020">
    <property type="entry name" value="SWI/SNF complex subunit SMARCC2 isoform c"/>
    <property type="match status" value="1"/>
</dbReference>
<dbReference type="PANTHER" id="PTHR12802:SF140">
    <property type="entry name" value="SWI_SNF COMPLEX SUBUNIT SWI3A"/>
    <property type="match status" value="1"/>
</dbReference>
<evidence type="ECO:0000256" key="3">
    <source>
        <dbReference type="ARBA" id="ARBA00023125"/>
    </source>
</evidence>
<evidence type="ECO:0000256" key="5">
    <source>
        <dbReference type="ARBA" id="ARBA00023242"/>
    </source>
</evidence>
<evidence type="ECO:0000256" key="7">
    <source>
        <dbReference type="SAM" id="MobiDB-lite"/>
    </source>
</evidence>
<dbReference type="InterPro" id="IPR017884">
    <property type="entry name" value="SANT_dom"/>
</dbReference>
<dbReference type="AlphaFoldDB" id="A0A7J6ES05"/>
<dbReference type="SUPFAM" id="SSF46689">
    <property type="entry name" value="Homeodomain-like"/>
    <property type="match status" value="2"/>
</dbReference>
<evidence type="ECO:0000259" key="8">
    <source>
        <dbReference type="PROSITE" id="PS50090"/>
    </source>
</evidence>
<evidence type="ECO:0000259" key="10">
    <source>
        <dbReference type="PROSITE" id="PS51293"/>
    </source>
</evidence>
<dbReference type="EMBL" id="JAATIQ010000334">
    <property type="protein sequence ID" value="KAF4361178.1"/>
    <property type="molecule type" value="Genomic_DNA"/>
</dbReference>
<keyword evidence="4" id="KW-0804">Transcription</keyword>
<dbReference type="GO" id="GO:0003677">
    <property type="term" value="F:DNA binding"/>
    <property type="evidence" value="ECO:0007669"/>
    <property type="project" value="UniProtKB-KW"/>
</dbReference>
<organism evidence="11 12">
    <name type="scientific">Cannabis sativa</name>
    <name type="common">Hemp</name>
    <name type="synonym">Marijuana</name>
    <dbReference type="NCBI Taxonomy" id="3483"/>
    <lineage>
        <taxon>Eukaryota</taxon>
        <taxon>Viridiplantae</taxon>
        <taxon>Streptophyta</taxon>
        <taxon>Embryophyta</taxon>
        <taxon>Tracheophyta</taxon>
        <taxon>Spermatophyta</taxon>
        <taxon>Magnoliopsida</taxon>
        <taxon>eudicotyledons</taxon>
        <taxon>Gunneridae</taxon>
        <taxon>Pentapetalae</taxon>
        <taxon>rosids</taxon>
        <taxon>fabids</taxon>
        <taxon>Rosales</taxon>
        <taxon>Cannabaceae</taxon>
        <taxon>Cannabis</taxon>
    </lineage>
</organism>
<dbReference type="PANTHER" id="PTHR12802">
    <property type="entry name" value="SWI/SNF COMPLEX-RELATED"/>
    <property type="match status" value="1"/>
</dbReference>
<feature type="domain" description="SANT" evidence="10">
    <location>
        <begin position="244"/>
        <end position="295"/>
    </location>
</feature>
<keyword evidence="2" id="KW-0805">Transcription regulation</keyword>
<keyword evidence="1" id="KW-0217">Developmental protein</keyword>
<keyword evidence="12" id="KW-1185">Reference proteome</keyword>
<dbReference type="Pfam" id="PF04433">
    <property type="entry name" value="SWIRM"/>
    <property type="match status" value="1"/>
</dbReference>
<dbReference type="Proteomes" id="UP000583929">
    <property type="component" value="Unassembled WGS sequence"/>
</dbReference>
<name>A0A7J6ES05_CANSA</name>
<keyword evidence="6" id="KW-0175">Coiled coil</keyword>
<feature type="region of interest" description="Disordered" evidence="7">
    <location>
        <begin position="334"/>
        <end position="354"/>
    </location>
</feature>
<evidence type="ECO:0000313" key="11">
    <source>
        <dbReference type="EMBL" id="KAF4361178.1"/>
    </source>
</evidence>
<dbReference type="PROSITE" id="PS50934">
    <property type="entry name" value="SWIRM"/>
    <property type="match status" value="1"/>
</dbReference>